<gene>
    <name evidence="12" type="ORF">TOLI1172_LOCUS6265</name>
</gene>
<proteinExistence type="inferred from homology"/>
<feature type="region of interest" description="Disordered" evidence="10">
    <location>
        <begin position="521"/>
        <end position="544"/>
    </location>
</feature>
<dbReference type="FunFam" id="1.10.10.10:FF:000073">
    <property type="entry name" value="E2F transcription factor 8"/>
    <property type="match status" value="1"/>
</dbReference>
<dbReference type="GO" id="GO:0000978">
    <property type="term" value="F:RNA polymerase II cis-regulatory region sequence-specific DNA binding"/>
    <property type="evidence" value="ECO:0007669"/>
    <property type="project" value="InterPro"/>
</dbReference>
<feature type="compositionally biased region" description="Acidic residues" evidence="10">
    <location>
        <begin position="365"/>
        <end position="377"/>
    </location>
</feature>
<dbReference type="AlphaFoldDB" id="A0A7S0ZHF3"/>
<reference evidence="12" key="1">
    <citation type="submission" date="2021-01" db="EMBL/GenBank/DDBJ databases">
        <authorList>
            <person name="Corre E."/>
            <person name="Pelletier E."/>
            <person name="Niang G."/>
            <person name="Scheremetjew M."/>
            <person name="Finn R."/>
            <person name="Kale V."/>
            <person name="Holt S."/>
            <person name="Cochrane G."/>
            <person name="Meng A."/>
            <person name="Brown T."/>
            <person name="Cohen L."/>
        </authorList>
    </citation>
    <scope>NUCLEOTIDE SEQUENCE</scope>
    <source>
        <strain evidence="12">CCMP3278</strain>
    </source>
</reference>
<evidence type="ECO:0000256" key="4">
    <source>
        <dbReference type="ARBA" id="ARBA00023015"/>
    </source>
</evidence>
<dbReference type="InterPro" id="IPR036390">
    <property type="entry name" value="WH_DNA-bd_sf"/>
</dbReference>
<sequence>MQKIQSKNVIENQRELNISGGGSAVIEHDMEMNKFDDEQASETMNENYSRKHKSLGLLCQHFLSRYGKESESDICLDLAASELNVERRRIYDIVNVLESVGVVARRAKNRYHWMGQEQLNATLAYLSSSQNGVAIEAELQDGNGIQSSKGTAFKGALMPVNLAHDSRKDKALGVLSQRFVQLFLKSPEEPLSLEQAALTLFGKSTSDDTADANSDDAPSTKQMKTRVRRLYDVANILASLKLIQKTQSSSRKPAFWWRGPHGSQLESVQMDPVQQPTRFNVKPPAKPRKRNSKSKESPSEAKTGRSDEAGALKDDVANGRGTKRKLKTSDVHQDEGTMVIKKRNEKSTSIEVDAHGEGDVKVESGEAETNDSNENESDGILLDDLLNSSASVMKKTESGKLKSSERVESVTSLTEATAMKFWNVIASTQKRSQMDEELTESKLALKDAHKELDRKIKALHERENVEQNYEVMSPEQVEEYMKMAYAAGPDFLAKAQQWHAEFQLWQCYRLGLLRAHEQFESQQKTGKESDKQEESGVHPDVQEQQKKLWSAALNRLYESGGNELGQHNRQPIDSGIVLNSNGNK</sequence>
<evidence type="ECO:0000256" key="7">
    <source>
        <dbReference type="ARBA" id="ARBA00023242"/>
    </source>
</evidence>
<feature type="region of interest" description="Disordered" evidence="10">
    <location>
        <begin position="560"/>
        <end position="584"/>
    </location>
</feature>
<keyword evidence="3" id="KW-0678">Repressor</keyword>
<keyword evidence="6 9" id="KW-0804">Transcription</keyword>
<feature type="compositionally biased region" description="Basic and acidic residues" evidence="10">
    <location>
        <begin position="345"/>
        <end position="364"/>
    </location>
</feature>
<dbReference type="PANTHER" id="PTHR12081:SF7">
    <property type="entry name" value="TRANSCRIPTION FACTOR EFL-3"/>
    <property type="match status" value="1"/>
</dbReference>
<comment type="subcellular location">
    <subcellularLocation>
        <location evidence="1 9">Nucleus</location>
    </subcellularLocation>
</comment>
<evidence type="ECO:0000256" key="9">
    <source>
        <dbReference type="RuleBase" id="RU003796"/>
    </source>
</evidence>
<feature type="domain" description="E2F/DP family winged-helix DNA-binding" evidence="11">
    <location>
        <begin position="50"/>
        <end position="115"/>
    </location>
</feature>
<organism evidence="12">
    <name type="scientific">Timspurckia oligopyrenoides</name>
    <dbReference type="NCBI Taxonomy" id="708627"/>
    <lineage>
        <taxon>Eukaryota</taxon>
        <taxon>Rhodophyta</taxon>
        <taxon>Bangiophyceae</taxon>
        <taxon>Porphyridiales</taxon>
        <taxon>Porphyridiaceae</taxon>
        <taxon>Timspurckia</taxon>
    </lineage>
</organism>
<feature type="compositionally biased region" description="Basic and acidic residues" evidence="10">
    <location>
        <begin position="293"/>
        <end position="317"/>
    </location>
</feature>
<dbReference type="Pfam" id="PF02319">
    <property type="entry name" value="WHD_E2F_TDP"/>
    <property type="match status" value="2"/>
</dbReference>
<evidence type="ECO:0000256" key="3">
    <source>
        <dbReference type="ARBA" id="ARBA00022491"/>
    </source>
</evidence>
<evidence type="ECO:0000256" key="2">
    <source>
        <dbReference type="ARBA" id="ARBA00010940"/>
    </source>
</evidence>
<evidence type="ECO:0000256" key="10">
    <source>
        <dbReference type="SAM" id="MobiDB-lite"/>
    </source>
</evidence>
<evidence type="ECO:0000259" key="11">
    <source>
        <dbReference type="SMART" id="SM01372"/>
    </source>
</evidence>
<evidence type="ECO:0000256" key="8">
    <source>
        <dbReference type="ARBA" id="ARBA00023306"/>
    </source>
</evidence>
<evidence type="ECO:0000256" key="1">
    <source>
        <dbReference type="ARBA" id="ARBA00004123"/>
    </source>
</evidence>
<dbReference type="InterPro" id="IPR003316">
    <property type="entry name" value="E2F_WHTH_DNA-bd_dom"/>
</dbReference>
<keyword evidence="8" id="KW-0131">Cell cycle</keyword>
<dbReference type="Gene3D" id="1.10.10.10">
    <property type="entry name" value="Winged helix-like DNA-binding domain superfamily/Winged helix DNA-binding domain"/>
    <property type="match status" value="2"/>
</dbReference>
<feature type="compositionally biased region" description="Polar residues" evidence="10">
    <location>
        <begin position="565"/>
        <end position="584"/>
    </location>
</feature>
<dbReference type="SMART" id="SM01372">
    <property type="entry name" value="E2F_TDP"/>
    <property type="match status" value="2"/>
</dbReference>
<protein>
    <recommendedName>
        <fullName evidence="11">E2F/DP family winged-helix DNA-binding domain-containing protein</fullName>
    </recommendedName>
</protein>
<dbReference type="PANTHER" id="PTHR12081">
    <property type="entry name" value="TRANSCRIPTION FACTOR E2F"/>
    <property type="match status" value="1"/>
</dbReference>
<dbReference type="EMBL" id="HBFP01008731">
    <property type="protein sequence ID" value="CAD8821869.1"/>
    <property type="molecule type" value="Transcribed_RNA"/>
</dbReference>
<dbReference type="InterPro" id="IPR036388">
    <property type="entry name" value="WH-like_DNA-bd_sf"/>
</dbReference>
<dbReference type="GO" id="GO:0000981">
    <property type="term" value="F:DNA-binding transcription factor activity, RNA polymerase II-specific"/>
    <property type="evidence" value="ECO:0007669"/>
    <property type="project" value="TreeGrafter"/>
</dbReference>
<evidence type="ECO:0000256" key="5">
    <source>
        <dbReference type="ARBA" id="ARBA00023125"/>
    </source>
</evidence>
<accession>A0A7S0ZHF3</accession>
<dbReference type="SUPFAM" id="SSF46785">
    <property type="entry name" value="Winged helix' DNA-binding domain"/>
    <property type="match status" value="2"/>
</dbReference>
<dbReference type="InterPro" id="IPR015633">
    <property type="entry name" value="E2F"/>
</dbReference>
<comment type="similarity">
    <text evidence="2 9">Belongs to the E2F/DP family.</text>
</comment>
<dbReference type="GO" id="GO:0090575">
    <property type="term" value="C:RNA polymerase II transcription regulator complex"/>
    <property type="evidence" value="ECO:0007669"/>
    <property type="project" value="TreeGrafter"/>
</dbReference>
<evidence type="ECO:0000313" key="12">
    <source>
        <dbReference type="EMBL" id="CAD8821869.1"/>
    </source>
</evidence>
<keyword evidence="7 9" id="KW-0539">Nucleus</keyword>
<feature type="compositionally biased region" description="Polar residues" evidence="10">
    <location>
        <begin position="264"/>
        <end position="278"/>
    </location>
</feature>
<feature type="region of interest" description="Disordered" evidence="10">
    <location>
        <begin position="204"/>
        <end position="224"/>
    </location>
</feature>
<keyword evidence="4 9" id="KW-0805">Transcription regulation</keyword>
<keyword evidence="5 9" id="KW-0238">DNA-binding</keyword>
<feature type="region of interest" description="Disordered" evidence="10">
    <location>
        <begin position="251"/>
        <end position="380"/>
    </location>
</feature>
<evidence type="ECO:0000256" key="6">
    <source>
        <dbReference type="ARBA" id="ARBA00023163"/>
    </source>
</evidence>
<name>A0A7S0ZHF3_9RHOD</name>
<feature type="domain" description="E2F/DP family winged-helix DNA-binding" evidence="11">
    <location>
        <begin position="167"/>
        <end position="259"/>
    </location>
</feature>